<comment type="similarity">
    <text evidence="3">Belongs to the short-chain dehydrogenases/reductases (SDR) family. 17-beta-HSD 3 subfamily.</text>
</comment>
<evidence type="ECO:0000313" key="4">
    <source>
        <dbReference type="Ensembl" id="ENSCINP00000031110.1"/>
    </source>
</evidence>
<dbReference type="GO" id="GO:0005783">
    <property type="term" value="C:endoplasmic reticulum"/>
    <property type="evidence" value="ECO:0000318"/>
    <property type="project" value="GO_Central"/>
</dbReference>
<keyword evidence="5" id="KW-1185">Reference proteome</keyword>
<sequence>VGSICISVYLLKMLVSLRKFFLREGYDLAKRYGNGTWAIVTAPTSATGYGFAVQLARSGFNIILIGRDIEMLNKLRDLLILRYGVKVRTVIADFRNAGDIDFYTELLRQIEDLDISIVIHAVGLVALSRKFHQQTAERNLNRCMIVNMFSPVLLSQHLIPRLQHRYHRSAIVIIGGENANQPIPGMAISSGAKAFLRQFSVAASCEYEDKIDIMTVQPLAVNTKVLILRVQIFQVIDSERFARASLKQLGHERCTSGHWIHMVQSWVYSIFPEELKLGFWTKVLPRQMKNSGNSENKKN</sequence>
<dbReference type="Proteomes" id="UP000008144">
    <property type="component" value="Chromosome 7"/>
</dbReference>
<dbReference type="PANTHER" id="PTHR43086">
    <property type="entry name" value="VERY-LONG-CHAIN 3-OXOOACYL-COA REDUCTASE"/>
    <property type="match status" value="1"/>
</dbReference>
<reference evidence="4" key="4">
    <citation type="submission" date="2025-09" db="UniProtKB">
        <authorList>
            <consortium name="Ensembl"/>
        </authorList>
    </citation>
    <scope>IDENTIFICATION</scope>
</reference>
<dbReference type="EMBL" id="EAAA01002439">
    <property type="status" value="NOT_ANNOTATED_CDS"/>
    <property type="molecule type" value="Genomic_DNA"/>
</dbReference>
<evidence type="ECO:0000256" key="2">
    <source>
        <dbReference type="ARBA" id="ARBA00023002"/>
    </source>
</evidence>
<evidence type="ECO:0000313" key="5">
    <source>
        <dbReference type="Proteomes" id="UP000008144"/>
    </source>
</evidence>
<proteinExistence type="inferred from homology"/>
<dbReference type="AlphaFoldDB" id="H2XN77"/>
<reference evidence="4" key="3">
    <citation type="submission" date="2025-08" db="UniProtKB">
        <authorList>
            <consortium name="Ensembl"/>
        </authorList>
    </citation>
    <scope>IDENTIFICATION</scope>
</reference>
<dbReference type="FunFam" id="3.40.50.720:FF:001573">
    <property type="entry name" value="very-long-chain 3-oxoacyl-CoA reductase 1-like"/>
    <property type="match status" value="1"/>
</dbReference>
<organism evidence="4 5">
    <name type="scientific">Ciona intestinalis</name>
    <name type="common">Transparent sea squirt</name>
    <name type="synonym">Ascidia intestinalis</name>
    <dbReference type="NCBI Taxonomy" id="7719"/>
    <lineage>
        <taxon>Eukaryota</taxon>
        <taxon>Metazoa</taxon>
        <taxon>Chordata</taxon>
        <taxon>Tunicata</taxon>
        <taxon>Ascidiacea</taxon>
        <taxon>Phlebobranchia</taxon>
        <taxon>Cionidae</taxon>
        <taxon>Ciona</taxon>
    </lineage>
</organism>
<dbReference type="HOGENOM" id="CLU_010194_38_0_1"/>
<accession>H2XN77</accession>
<keyword evidence="1" id="KW-0521">NADP</keyword>
<dbReference type="InterPro" id="IPR002347">
    <property type="entry name" value="SDR_fam"/>
</dbReference>
<dbReference type="GO" id="GO:0030497">
    <property type="term" value="P:fatty acid elongation"/>
    <property type="evidence" value="ECO:0000318"/>
    <property type="project" value="GO_Central"/>
</dbReference>
<dbReference type="GO" id="GO:0016491">
    <property type="term" value="F:oxidoreductase activity"/>
    <property type="evidence" value="ECO:0007669"/>
    <property type="project" value="UniProtKB-KW"/>
</dbReference>
<dbReference type="SUPFAM" id="SSF51735">
    <property type="entry name" value="NAD(P)-binding Rossmann-fold domains"/>
    <property type="match status" value="1"/>
</dbReference>
<dbReference type="STRING" id="7719.ENSCINP00000031110"/>
<dbReference type="Gene3D" id="3.40.50.720">
    <property type="entry name" value="NAD(P)-binding Rossmann-like Domain"/>
    <property type="match status" value="1"/>
</dbReference>
<name>H2XN77_CIOIN</name>
<dbReference type="PANTHER" id="PTHR43086:SF2">
    <property type="entry name" value="HYDROXYSTEROID DEHYDROGENASE-LIKE PROTEIN 1"/>
    <property type="match status" value="1"/>
</dbReference>
<evidence type="ECO:0000256" key="1">
    <source>
        <dbReference type="ARBA" id="ARBA00022857"/>
    </source>
</evidence>
<dbReference type="InterPro" id="IPR036291">
    <property type="entry name" value="NAD(P)-bd_dom_sf"/>
</dbReference>
<dbReference type="InParanoid" id="H2XN77"/>
<reference evidence="5" key="1">
    <citation type="journal article" date="2002" name="Science">
        <title>The draft genome of Ciona intestinalis: insights into chordate and vertebrate origins.</title>
        <authorList>
            <person name="Dehal P."/>
            <person name="Satou Y."/>
            <person name="Campbell R.K."/>
            <person name="Chapman J."/>
            <person name="Degnan B."/>
            <person name="De Tomaso A."/>
            <person name="Davidson B."/>
            <person name="Di Gregorio A."/>
            <person name="Gelpke M."/>
            <person name="Goodstein D.M."/>
            <person name="Harafuji N."/>
            <person name="Hastings K.E."/>
            <person name="Ho I."/>
            <person name="Hotta K."/>
            <person name="Huang W."/>
            <person name="Kawashima T."/>
            <person name="Lemaire P."/>
            <person name="Martinez D."/>
            <person name="Meinertzhagen I.A."/>
            <person name="Necula S."/>
            <person name="Nonaka M."/>
            <person name="Putnam N."/>
            <person name="Rash S."/>
            <person name="Saiga H."/>
            <person name="Satake M."/>
            <person name="Terry A."/>
            <person name="Yamada L."/>
            <person name="Wang H.G."/>
            <person name="Awazu S."/>
            <person name="Azumi K."/>
            <person name="Boore J."/>
            <person name="Branno M."/>
            <person name="Chin-Bow S."/>
            <person name="DeSantis R."/>
            <person name="Doyle S."/>
            <person name="Francino P."/>
            <person name="Keys D.N."/>
            <person name="Haga S."/>
            <person name="Hayashi H."/>
            <person name="Hino K."/>
            <person name="Imai K.S."/>
            <person name="Inaba K."/>
            <person name="Kano S."/>
            <person name="Kobayashi K."/>
            <person name="Kobayashi M."/>
            <person name="Lee B.I."/>
            <person name="Makabe K.W."/>
            <person name="Manohar C."/>
            <person name="Matassi G."/>
            <person name="Medina M."/>
            <person name="Mochizuki Y."/>
            <person name="Mount S."/>
            <person name="Morishita T."/>
            <person name="Miura S."/>
            <person name="Nakayama A."/>
            <person name="Nishizaka S."/>
            <person name="Nomoto H."/>
            <person name="Ohta F."/>
            <person name="Oishi K."/>
            <person name="Rigoutsos I."/>
            <person name="Sano M."/>
            <person name="Sasaki A."/>
            <person name="Sasakura Y."/>
            <person name="Shoguchi E."/>
            <person name="Shin-i T."/>
            <person name="Spagnuolo A."/>
            <person name="Stainier D."/>
            <person name="Suzuki M.M."/>
            <person name="Tassy O."/>
            <person name="Takatori N."/>
            <person name="Tokuoka M."/>
            <person name="Yagi K."/>
            <person name="Yoshizaki F."/>
            <person name="Wada S."/>
            <person name="Zhang C."/>
            <person name="Hyatt P.D."/>
            <person name="Larimer F."/>
            <person name="Detter C."/>
            <person name="Doggett N."/>
            <person name="Glavina T."/>
            <person name="Hawkins T."/>
            <person name="Richardson P."/>
            <person name="Lucas S."/>
            <person name="Kohara Y."/>
            <person name="Levine M."/>
            <person name="Satoh N."/>
            <person name="Rokhsar D.S."/>
        </authorList>
    </citation>
    <scope>NUCLEOTIDE SEQUENCE [LARGE SCALE GENOMIC DNA]</scope>
</reference>
<dbReference type="Ensembl" id="ENSCINT00000032555.1">
    <property type="protein sequence ID" value="ENSCINP00000031110.1"/>
    <property type="gene ID" value="ENSCING00000022323.1"/>
</dbReference>
<dbReference type="GeneTree" id="ENSGT00940000160053"/>
<dbReference type="Pfam" id="PF00106">
    <property type="entry name" value="adh_short"/>
    <property type="match status" value="1"/>
</dbReference>
<dbReference type="PIRSF" id="PIRSF000126">
    <property type="entry name" value="11-beta-HSD1"/>
    <property type="match status" value="1"/>
</dbReference>
<protein>
    <submittedName>
        <fullName evidence="4">Uncharacterized protein</fullName>
    </submittedName>
</protein>
<evidence type="ECO:0000256" key="3">
    <source>
        <dbReference type="ARBA" id="ARBA00038261"/>
    </source>
</evidence>
<keyword evidence="2" id="KW-0560">Oxidoreductase</keyword>
<reference evidence="4" key="2">
    <citation type="journal article" date="2008" name="Genome Biol.">
        <title>Improved genome assembly and evidence-based global gene model set for the chordate Ciona intestinalis: new insight into intron and operon populations.</title>
        <authorList>
            <person name="Satou Y."/>
            <person name="Mineta K."/>
            <person name="Ogasawara M."/>
            <person name="Sasakura Y."/>
            <person name="Shoguchi E."/>
            <person name="Ueno K."/>
            <person name="Yamada L."/>
            <person name="Matsumoto J."/>
            <person name="Wasserscheid J."/>
            <person name="Dewar K."/>
            <person name="Wiley G.B."/>
            <person name="Macmil S.L."/>
            <person name="Roe B.A."/>
            <person name="Zeller R.W."/>
            <person name="Hastings K.E."/>
            <person name="Lemaire P."/>
            <person name="Lindquist E."/>
            <person name="Endo T."/>
            <person name="Hotta K."/>
            <person name="Inaba K."/>
        </authorList>
    </citation>
    <scope>NUCLEOTIDE SEQUENCE [LARGE SCALE GENOMIC DNA]</scope>
    <source>
        <strain evidence="4">wild type</strain>
    </source>
</reference>